<dbReference type="InterPro" id="IPR052530">
    <property type="entry name" value="NAD(P)H_nitroreductase"/>
</dbReference>
<dbReference type="PIRSF" id="PIRSF000232">
    <property type="entry name" value="YdjA"/>
    <property type="match status" value="1"/>
</dbReference>
<dbReference type="EC" id="1.-.-.-" evidence="7"/>
<evidence type="ECO:0000256" key="8">
    <source>
        <dbReference type="PIRSR" id="PIRSR000232-1"/>
    </source>
</evidence>
<evidence type="ECO:0000256" key="3">
    <source>
        <dbReference type="ARBA" id="ARBA00022643"/>
    </source>
</evidence>
<evidence type="ECO:0000256" key="4">
    <source>
        <dbReference type="ARBA" id="ARBA00022857"/>
    </source>
</evidence>
<comment type="cofactor">
    <cofactor evidence="8">
        <name>FMN</name>
        <dbReference type="ChEBI" id="CHEBI:58210"/>
    </cofactor>
    <text evidence="8">Binds 1 FMN per subunit.</text>
</comment>
<feature type="binding site" evidence="8">
    <location>
        <position position="65"/>
    </location>
    <ligand>
        <name>FMN</name>
        <dbReference type="ChEBI" id="CHEBI:58210"/>
        <note>ligand shared between dimeric partners</note>
    </ligand>
</feature>
<feature type="binding site" description="in other chain" evidence="8">
    <location>
        <begin position="163"/>
        <end position="165"/>
    </location>
    <ligand>
        <name>FMN</name>
        <dbReference type="ChEBI" id="CHEBI:58210"/>
        <note>ligand shared between dimeric partners</note>
    </ligand>
</feature>
<evidence type="ECO:0000256" key="2">
    <source>
        <dbReference type="ARBA" id="ARBA00022630"/>
    </source>
</evidence>
<dbReference type="AlphaFoldDB" id="A0A554XM26"/>
<evidence type="ECO:0000256" key="1">
    <source>
        <dbReference type="ARBA" id="ARBA00007118"/>
    </source>
</evidence>
<dbReference type="EMBL" id="VJOO01000013">
    <property type="protein sequence ID" value="TSE36875.1"/>
    <property type="molecule type" value="Genomic_DNA"/>
</dbReference>
<dbReference type="RefSeq" id="WP_260682318.1">
    <property type="nucleotide sequence ID" value="NZ_VJOO01000013.1"/>
</dbReference>
<dbReference type="Pfam" id="PF00881">
    <property type="entry name" value="Nitroreductase"/>
    <property type="match status" value="1"/>
</dbReference>
<reference evidence="10 11" key="1">
    <citation type="submission" date="2019-07" db="EMBL/GenBank/DDBJ databases">
        <title>Tepidimonas fonticaldi AT-A2 draft genome.</title>
        <authorList>
            <person name="Da Costa M.S."/>
            <person name="Froufe H.J.C."/>
            <person name="Egas C."/>
            <person name="Albuquerque L."/>
        </authorList>
    </citation>
    <scope>NUCLEOTIDE SEQUENCE [LARGE SCALE GENOMIC DNA]</scope>
    <source>
        <strain evidence="10 11">AT-A2</strain>
    </source>
</reference>
<feature type="domain" description="Nitroreductase" evidence="9">
    <location>
        <begin position="34"/>
        <end position="193"/>
    </location>
</feature>
<dbReference type="InterPro" id="IPR026021">
    <property type="entry name" value="YdjA-like"/>
</dbReference>
<keyword evidence="3 7" id="KW-0288">FMN</keyword>
<gene>
    <name evidence="10" type="primary">ydjA</name>
    <name evidence="10" type="ORF">Tfont_01587</name>
</gene>
<evidence type="ECO:0000256" key="7">
    <source>
        <dbReference type="PIRNR" id="PIRNR000232"/>
    </source>
</evidence>
<comment type="similarity">
    <text evidence="1 7">Belongs to the nitroreductase family.</text>
</comment>
<dbReference type="PANTHER" id="PTHR43821">
    <property type="entry name" value="NAD(P)H NITROREDUCTASE YDJA-RELATED"/>
    <property type="match status" value="1"/>
</dbReference>
<dbReference type="Gene3D" id="3.40.109.10">
    <property type="entry name" value="NADH Oxidase"/>
    <property type="match status" value="1"/>
</dbReference>
<evidence type="ECO:0000313" key="11">
    <source>
        <dbReference type="Proteomes" id="UP000316388"/>
    </source>
</evidence>
<keyword evidence="5 7" id="KW-0560">Oxidoreductase</keyword>
<dbReference type="InterPro" id="IPR000415">
    <property type="entry name" value="Nitroreductase-like"/>
</dbReference>
<name>A0A554XM26_9BURK</name>
<protein>
    <recommendedName>
        <fullName evidence="7">Putative NAD(P)H nitroreductase</fullName>
        <ecNumber evidence="7">1.-.-.-</ecNumber>
    </recommendedName>
</protein>
<accession>A0A554XM26</accession>
<evidence type="ECO:0000313" key="10">
    <source>
        <dbReference type="EMBL" id="TSE36875.1"/>
    </source>
</evidence>
<dbReference type="SUPFAM" id="SSF55469">
    <property type="entry name" value="FMN-dependent nitroreductase-like"/>
    <property type="match status" value="1"/>
</dbReference>
<evidence type="ECO:0000259" key="9">
    <source>
        <dbReference type="Pfam" id="PF00881"/>
    </source>
</evidence>
<comment type="caution">
    <text evidence="10">The sequence shown here is derived from an EMBL/GenBank/DDBJ whole genome shotgun (WGS) entry which is preliminary data.</text>
</comment>
<dbReference type="PANTHER" id="PTHR43821:SF1">
    <property type="entry name" value="NAD(P)H NITROREDUCTASE YDJA-RELATED"/>
    <property type="match status" value="1"/>
</dbReference>
<sequence length="224" mass="24029">MKCAGDGVADGATLLTMPTTGASAAWAQEWIARRQTILPKRLGPPGPDEAQQQALLRAAAAAPDHGQLVPWRFIDIPATARAALGEIFVRALSERDPSATPQQLQQAREKARRAPLLWLLVVNANPALTTEASVPVRERILSAGCAVQNVLLLATAMGYGSALTSGKALDATLLRDAFALNEYELPVCFLSIGTVTQARPVRSRPEPARFYSIWMPPADLEITV</sequence>
<keyword evidence="6 7" id="KW-0520">NAD</keyword>
<dbReference type="Proteomes" id="UP000316388">
    <property type="component" value="Unassembled WGS sequence"/>
</dbReference>
<organism evidence="10 11">
    <name type="scientific">Tepidimonas fonticaldi</name>
    <dbReference type="NCBI Taxonomy" id="1101373"/>
    <lineage>
        <taxon>Bacteria</taxon>
        <taxon>Pseudomonadati</taxon>
        <taxon>Pseudomonadota</taxon>
        <taxon>Betaproteobacteria</taxon>
        <taxon>Burkholderiales</taxon>
        <taxon>Tepidimonas</taxon>
    </lineage>
</organism>
<feature type="binding site" description="in other chain" evidence="8">
    <location>
        <begin position="34"/>
        <end position="36"/>
    </location>
    <ligand>
        <name>FMN</name>
        <dbReference type="ChEBI" id="CHEBI:58210"/>
        <note>ligand shared between dimeric partners</note>
    </ligand>
</feature>
<dbReference type="InterPro" id="IPR029479">
    <property type="entry name" value="Nitroreductase"/>
</dbReference>
<evidence type="ECO:0000256" key="5">
    <source>
        <dbReference type="ARBA" id="ARBA00023002"/>
    </source>
</evidence>
<proteinExistence type="inferred from homology"/>
<dbReference type="GO" id="GO:0016491">
    <property type="term" value="F:oxidoreductase activity"/>
    <property type="evidence" value="ECO:0007669"/>
    <property type="project" value="UniProtKB-UniRule"/>
</dbReference>
<keyword evidence="2 7" id="KW-0285">Flavoprotein</keyword>
<keyword evidence="4 7" id="KW-0521">NADP</keyword>
<evidence type="ECO:0000256" key="6">
    <source>
        <dbReference type="ARBA" id="ARBA00023027"/>
    </source>
</evidence>